<dbReference type="RefSeq" id="WP_209446802.1">
    <property type="nucleotide sequence ID" value="NZ_SRID01000533.1"/>
</dbReference>
<proteinExistence type="predicted"/>
<dbReference type="InterPro" id="IPR023809">
    <property type="entry name" value="Thiopep_bacteriocin_synth_dom"/>
</dbReference>
<organism evidence="2 3">
    <name type="scientific">Streptomyces palmae</name>
    <dbReference type="NCBI Taxonomy" id="1701085"/>
    <lineage>
        <taxon>Bacteria</taxon>
        <taxon>Bacillati</taxon>
        <taxon>Actinomycetota</taxon>
        <taxon>Actinomycetes</taxon>
        <taxon>Kitasatosporales</taxon>
        <taxon>Streptomycetaceae</taxon>
        <taxon>Streptomyces</taxon>
    </lineage>
</organism>
<dbReference type="Proteomes" id="UP000297948">
    <property type="component" value="Unassembled WGS sequence"/>
</dbReference>
<feature type="non-terminal residue" evidence="2">
    <location>
        <position position="1"/>
    </location>
</feature>
<comment type="caution">
    <text evidence="2">The sequence shown here is derived from an EMBL/GenBank/DDBJ whole genome shotgun (WGS) entry which is preliminary data.</text>
</comment>
<protein>
    <submittedName>
        <fullName evidence="2">Lantibiotic dehydratase</fullName>
    </submittedName>
</protein>
<evidence type="ECO:0000313" key="3">
    <source>
        <dbReference type="Proteomes" id="UP000297948"/>
    </source>
</evidence>
<sequence>PVVRLPSARAPRPHHPGGEWLYARIRAVPEAHDEILTGPLAAFLASVEDRTDRRFFVRYRDPDPHIRLRLHGAPGTVPGRVLPELHGCLTALREAGLAGDYSLHPYTPEAQRYGEGAAMAAAEDLFTLDSASAIALIRTRARGAIRLPDEILAAVHYGILLDALGDWEWWHWVDGYFPNEEAPRRFYRRHRDLARTWITPGRCLGTFTALTGSPVLQELWSASPAPRAYGRTVLRDGRLSDGIGASAVDGLLHMQHNRLIGIDAAKEARSHGILRGVARDRAGGPRRG</sequence>
<accession>A0A4Z0FT31</accession>
<dbReference type="EMBL" id="SRID01000533">
    <property type="protein sequence ID" value="TGA86318.1"/>
    <property type="molecule type" value="Genomic_DNA"/>
</dbReference>
<name>A0A4Z0FT31_9ACTN</name>
<reference evidence="2 3" key="1">
    <citation type="submission" date="2019-03" db="EMBL/GenBank/DDBJ databases">
        <authorList>
            <person name="Gonzalez-Pimentel J.L."/>
        </authorList>
    </citation>
    <scope>NUCLEOTIDE SEQUENCE [LARGE SCALE GENOMIC DNA]</scope>
    <source>
        <strain evidence="2 3">JCM 31289</strain>
    </source>
</reference>
<gene>
    <name evidence="2" type="ORF">E4099_30480</name>
</gene>
<evidence type="ECO:0000259" key="1">
    <source>
        <dbReference type="Pfam" id="PF14028"/>
    </source>
</evidence>
<feature type="domain" description="Thiopeptide-type bacteriocin biosynthesis" evidence="1">
    <location>
        <begin position="20"/>
        <end position="275"/>
    </location>
</feature>
<keyword evidence="3" id="KW-1185">Reference proteome</keyword>
<dbReference type="NCBIfam" id="TIGR03891">
    <property type="entry name" value="thiopep_ocin"/>
    <property type="match status" value="1"/>
</dbReference>
<evidence type="ECO:0000313" key="2">
    <source>
        <dbReference type="EMBL" id="TGA86318.1"/>
    </source>
</evidence>
<dbReference type="Pfam" id="PF14028">
    <property type="entry name" value="Lant_dehydr_C"/>
    <property type="match status" value="1"/>
</dbReference>
<dbReference type="AlphaFoldDB" id="A0A4Z0FT31"/>